<feature type="coiled-coil region" evidence="2">
    <location>
        <begin position="108"/>
        <end position="135"/>
    </location>
</feature>
<sequence length="241" mass="28369">MEQSFEEYLKAGQMTVSNMILNNYRKLGMTEIEFILFLEIDSQLQQGVDLPDIKRIVDALGCSNTRVYELIHSLLEKKLLSIISIEDDSGKKKDKYSWTLLYQKLDTILRQENKNTQQQQLIKQQQDTYKNIEVEFGRALSPIEIQTIDIWFKKDHYAPEIVNLALREAVLNQVYNLRYIDRILISWEKQNIKTVADVQRISQKQRSKYNSIPKKESRIEDKKPNIPLYHWSEGKDGDNNA</sequence>
<feature type="compositionally biased region" description="Basic and acidic residues" evidence="3">
    <location>
        <begin position="232"/>
        <end position="241"/>
    </location>
</feature>
<dbReference type="InterPro" id="IPR053843">
    <property type="entry name" value="DnaD_N"/>
</dbReference>
<feature type="compositionally biased region" description="Basic and acidic residues" evidence="3">
    <location>
        <begin position="213"/>
        <end position="224"/>
    </location>
</feature>
<name>A0A9X2FL54_9LACO</name>
<evidence type="ECO:0000259" key="4">
    <source>
        <dbReference type="Pfam" id="PF07261"/>
    </source>
</evidence>
<reference evidence="6 7" key="1">
    <citation type="journal article" date="2023" name="Int. J. Syst. Evol. Microbiol.">
        <title>Ligilactobacillus ubinensis sp. nov., a novel species isolated from the wild ferment of a durian fruit (Durio zibethinus).</title>
        <authorList>
            <person name="Heng Y.C."/>
            <person name="Menon N."/>
            <person name="Chen B."/>
            <person name="Loo B.Z.L."/>
            <person name="Wong G.W.J."/>
            <person name="Lim A.C.H."/>
            <person name="Silvaraju S."/>
            <person name="Kittelmann S."/>
        </authorList>
    </citation>
    <scope>NUCLEOTIDE SEQUENCE [LARGE SCALE GENOMIC DNA]</scope>
    <source>
        <strain evidence="6 7">WILCCON 0076</strain>
    </source>
</reference>
<feature type="region of interest" description="Disordered" evidence="3">
    <location>
        <begin position="203"/>
        <end position="241"/>
    </location>
</feature>
<dbReference type="InterPro" id="IPR006343">
    <property type="entry name" value="DnaB/C_C"/>
</dbReference>
<comment type="caution">
    <text evidence="6">The sequence shown here is derived from an EMBL/GenBank/DDBJ whole genome shotgun (WGS) entry which is preliminary data.</text>
</comment>
<dbReference type="InterPro" id="IPR036388">
    <property type="entry name" value="WH-like_DNA-bd_sf"/>
</dbReference>
<evidence type="ECO:0000256" key="1">
    <source>
        <dbReference type="ARBA" id="ARBA00093462"/>
    </source>
</evidence>
<keyword evidence="7" id="KW-1185">Reference proteome</keyword>
<evidence type="ECO:0000256" key="3">
    <source>
        <dbReference type="SAM" id="MobiDB-lite"/>
    </source>
</evidence>
<dbReference type="InterPro" id="IPR053162">
    <property type="entry name" value="DnaD"/>
</dbReference>
<dbReference type="Pfam" id="PF07261">
    <property type="entry name" value="DnaB_2"/>
    <property type="match status" value="1"/>
</dbReference>
<evidence type="ECO:0000313" key="7">
    <source>
        <dbReference type="Proteomes" id="UP001139006"/>
    </source>
</evidence>
<protein>
    <submittedName>
        <fullName evidence="6">DnaD domain protein</fullName>
    </submittedName>
</protein>
<keyword evidence="2" id="KW-0175">Coiled coil</keyword>
<dbReference type="EMBL" id="JAIULA010000023">
    <property type="protein sequence ID" value="MCP0887707.1"/>
    <property type="molecule type" value="Genomic_DNA"/>
</dbReference>
<comment type="similarity">
    <text evidence="1">Belongs to the DnaB/DnaD family.</text>
</comment>
<dbReference type="InterPro" id="IPR034829">
    <property type="entry name" value="DnaD-like_sf"/>
</dbReference>
<organism evidence="6 7">
    <name type="scientific">Ligilactobacillus ubinensis</name>
    <dbReference type="NCBI Taxonomy" id="2876789"/>
    <lineage>
        <taxon>Bacteria</taxon>
        <taxon>Bacillati</taxon>
        <taxon>Bacillota</taxon>
        <taxon>Bacilli</taxon>
        <taxon>Lactobacillales</taxon>
        <taxon>Lactobacillaceae</taxon>
        <taxon>Ligilactobacillus</taxon>
    </lineage>
</organism>
<dbReference type="Proteomes" id="UP001139006">
    <property type="component" value="Unassembled WGS sequence"/>
</dbReference>
<dbReference type="SUPFAM" id="SSF158499">
    <property type="entry name" value="DnaD domain-like"/>
    <property type="match status" value="1"/>
</dbReference>
<dbReference type="PANTHER" id="PTHR37293:SF6">
    <property type="entry name" value="DNA REPLICATION PROTEIN DNAD"/>
    <property type="match status" value="1"/>
</dbReference>
<accession>A0A9X2FL54</accession>
<evidence type="ECO:0000313" key="6">
    <source>
        <dbReference type="EMBL" id="MCP0887707.1"/>
    </source>
</evidence>
<dbReference type="RefSeq" id="WP_253361848.1">
    <property type="nucleotide sequence ID" value="NZ_JAIULA010000023.1"/>
</dbReference>
<evidence type="ECO:0000256" key="2">
    <source>
        <dbReference type="SAM" id="Coils"/>
    </source>
</evidence>
<feature type="domain" description="DnaB/C C-terminal" evidence="4">
    <location>
        <begin position="130"/>
        <end position="200"/>
    </location>
</feature>
<proteinExistence type="inferred from homology"/>
<dbReference type="Gene3D" id="1.10.10.630">
    <property type="entry name" value="DnaD domain-like"/>
    <property type="match status" value="1"/>
</dbReference>
<evidence type="ECO:0000259" key="5">
    <source>
        <dbReference type="Pfam" id="PF21984"/>
    </source>
</evidence>
<dbReference type="AlphaFoldDB" id="A0A9X2FL54"/>
<gene>
    <name evidence="6" type="ORF">LB941_10225</name>
</gene>
<dbReference type="Gene3D" id="1.10.10.10">
    <property type="entry name" value="Winged helix-like DNA-binding domain superfamily/Winged helix DNA-binding domain"/>
    <property type="match status" value="1"/>
</dbReference>
<dbReference type="PANTHER" id="PTHR37293">
    <property type="entry name" value="PHAGE REPLICATION PROTEIN-RELATED"/>
    <property type="match status" value="1"/>
</dbReference>
<dbReference type="Pfam" id="PF21984">
    <property type="entry name" value="DnaD_N"/>
    <property type="match status" value="1"/>
</dbReference>
<dbReference type="NCBIfam" id="TIGR01446">
    <property type="entry name" value="DnaD_dom"/>
    <property type="match status" value="1"/>
</dbReference>
<feature type="domain" description="DnaD N-terminal" evidence="5">
    <location>
        <begin position="16"/>
        <end position="115"/>
    </location>
</feature>